<dbReference type="InterPro" id="IPR041682">
    <property type="entry name" value="AAA_14"/>
</dbReference>
<comment type="caution">
    <text evidence="3">The sequence shown here is derived from an EMBL/GenBank/DDBJ whole genome shotgun (WGS) entry which is preliminary data.</text>
</comment>
<dbReference type="Pfam" id="PF13173">
    <property type="entry name" value="AAA_14"/>
    <property type="match status" value="1"/>
</dbReference>
<dbReference type="InterPro" id="IPR027417">
    <property type="entry name" value="P-loop_NTPase"/>
</dbReference>
<organism evidence="3 4">
    <name type="scientific">Desulfonatronospira thiodismutans ASO3-1</name>
    <dbReference type="NCBI Taxonomy" id="555779"/>
    <lineage>
        <taxon>Bacteria</taxon>
        <taxon>Pseudomonadati</taxon>
        <taxon>Thermodesulfobacteriota</taxon>
        <taxon>Desulfovibrionia</taxon>
        <taxon>Desulfovibrionales</taxon>
        <taxon>Desulfonatronovibrionaceae</taxon>
        <taxon>Desulfonatronospira</taxon>
    </lineage>
</organism>
<dbReference type="AlphaFoldDB" id="D6SU30"/>
<feature type="domain" description="DUF4143" evidence="2">
    <location>
        <begin position="224"/>
        <end position="387"/>
    </location>
</feature>
<sequence>MSIKRSAEDYLVEWKDRSSRKPLILRGARQTGKTYLVEQFAKNHFRNLLKIDFEFDQEVKSVFRQKDPQTIISELSLFFDLPVIPGETLLFLDEIQSCPEAIHSLRYFYEKLSGLHVIAAGSLLDFVLRDFEYSMPVGRVEFLHLYPLSFSEFLLAVNARLHEFITNWTPPDQFSPVVHGKLTELMRTFIFTGGMPEAVASWIKQRDYVEVQRIQSAILSTMQHDFAKYGSRIQQDHLQKILQFIPGNIGNKVKYVHVDRDVRSTALKDAFHLLAMARVISLVFKTNANGVPLEAEKDRNFFKAIALDVGLVNRMCGLKLIRPEELMTVYEGGLAEQFVGQELLGSRPCFEEPALYYWAREAKNANAEVDYLVTHGSQVLPVELKAGKTGTLRSLHVFLHEKKSDFGVRLNMDTPSLGRFTAHVRLKKSSTEHEYTLLSLPLYLAGQLDRLLEHALDQPQ</sequence>
<dbReference type="Gene3D" id="3.40.50.300">
    <property type="entry name" value="P-loop containing nucleotide triphosphate hydrolases"/>
    <property type="match status" value="1"/>
</dbReference>
<dbReference type="eggNOG" id="COG1373">
    <property type="taxonomic scope" value="Bacteria"/>
</dbReference>
<dbReference type="PANTHER" id="PTHR33295:SF7">
    <property type="entry name" value="ATPASE"/>
    <property type="match status" value="1"/>
</dbReference>
<evidence type="ECO:0000313" key="3">
    <source>
        <dbReference type="EMBL" id="EFI33121.1"/>
    </source>
</evidence>
<evidence type="ECO:0000259" key="2">
    <source>
        <dbReference type="Pfam" id="PF13635"/>
    </source>
</evidence>
<dbReference type="RefSeq" id="WP_008871812.1">
    <property type="nucleotide sequence ID" value="NZ_ACJN02000004.1"/>
</dbReference>
<evidence type="ECO:0008006" key="5">
    <source>
        <dbReference type="Google" id="ProtNLM"/>
    </source>
</evidence>
<accession>D6SU30</accession>
<keyword evidence="4" id="KW-1185">Reference proteome</keyword>
<dbReference type="InterPro" id="IPR025420">
    <property type="entry name" value="DUF4143"/>
</dbReference>
<gene>
    <name evidence="3" type="ORF">Dthio_PD0436</name>
</gene>
<name>D6SU30_9BACT</name>
<proteinExistence type="predicted"/>
<feature type="domain" description="AAA" evidence="1">
    <location>
        <begin position="20"/>
        <end position="154"/>
    </location>
</feature>
<dbReference type="Pfam" id="PF13635">
    <property type="entry name" value="DUF4143"/>
    <property type="match status" value="1"/>
</dbReference>
<dbReference type="OrthoDB" id="9801684at2"/>
<dbReference type="Proteomes" id="UP000005496">
    <property type="component" value="Unassembled WGS sequence"/>
</dbReference>
<dbReference type="SUPFAM" id="SSF52540">
    <property type="entry name" value="P-loop containing nucleoside triphosphate hydrolases"/>
    <property type="match status" value="1"/>
</dbReference>
<evidence type="ECO:0000259" key="1">
    <source>
        <dbReference type="Pfam" id="PF13173"/>
    </source>
</evidence>
<dbReference type="EMBL" id="ACJN02000004">
    <property type="protein sequence ID" value="EFI33121.1"/>
    <property type="molecule type" value="Genomic_DNA"/>
</dbReference>
<protein>
    <recommendedName>
        <fullName evidence="5">AAA family ATPase</fullName>
    </recommendedName>
</protein>
<evidence type="ECO:0000313" key="4">
    <source>
        <dbReference type="Proteomes" id="UP000005496"/>
    </source>
</evidence>
<reference evidence="3" key="1">
    <citation type="submission" date="2010-05" db="EMBL/GenBank/DDBJ databases">
        <title>The draft genome of Desulfonatronospira thiodismutans ASO3-1.</title>
        <authorList>
            <consortium name="US DOE Joint Genome Institute (JGI-PGF)"/>
            <person name="Lucas S."/>
            <person name="Copeland A."/>
            <person name="Lapidus A."/>
            <person name="Cheng J.-F."/>
            <person name="Bruce D."/>
            <person name="Goodwin L."/>
            <person name="Pitluck S."/>
            <person name="Chertkov O."/>
            <person name="Brettin T."/>
            <person name="Detter J.C."/>
            <person name="Han C."/>
            <person name="Land M.L."/>
            <person name="Hauser L."/>
            <person name="Kyrpides N."/>
            <person name="Mikhailova N."/>
            <person name="Muyzer G."/>
            <person name="Woyke T."/>
        </authorList>
    </citation>
    <scope>NUCLEOTIDE SEQUENCE [LARGE SCALE GENOMIC DNA]</scope>
    <source>
        <strain evidence="3">ASO3-1</strain>
    </source>
</reference>
<dbReference type="PANTHER" id="PTHR33295">
    <property type="entry name" value="ATPASE"/>
    <property type="match status" value="1"/>
</dbReference>